<protein>
    <recommendedName>
        <fullName evidence="2">Haloacid dehalogenase-like hydrolase</fullName>
    </recommendedName>
</protein>
<dbReference type="AlphaFoldDB" id="A0A6C0BDX6"/>
<accession>A0A6C0BDX6</accession>
<proteinExistence type="predicted"/>
<sequence length="205" mass="23511">MLASTKRYLLDFDGVLYHNKSAFEHISKRAAQFVHKKMQLSGKHADARADLINTNLYKTYGHTVEGLNACGYNTTIQEFNDYVYDDFPFDTYKETIEIPSKKNVYIFSNAPREYCKGLMSENTNVTFIQDVIGCDILKPNKKIYDDITNTFVGDVIVFVDDTLVNLIPSENYINWINVLYIPGMRPKVLGNNLILGNMRDLDIII</sequence>
<dbReference type="Gene3D" id="1.10.150.450">
    <property type="match status" value="1"/>
</dbReference>
<dbReference type="InterPro" id="IPR036412">
    <property type="entry name" value="HAD-like_sf"/>
</dbReference>
<reference evidence="1" key="1">
    <citation type="journal article" date="2020" name="Nature">
        <title>Giant virus diversity and host interactions through global metagenomics.</title>
        <authorList>
            <person name="Schulz F."/>
            <person name="Roux S."/>
            <person name="Paez-Espino D."/>
            <person name="Jungbluth S."/>
            <person name="Walsh D.A."/>
            <person name="Denef V.J."/>
            <person name="McMahon K.D."/>
            <person name="Konstantinidis K.T."/>
            <person name="Eloe-Fadrosh E.A."/>
            <person name="Kyrpides N.C."/>
            <person name="Woyke T."/>
        </authorList>
    </citation>
    <scope>NUCLEOTIDE SEQUENCE</scope>
    <source>
        <strain evidence="1">GVMAG-M-3300010354-11</strain>
    </source>
</reference>
<organism evidence="1">
    <name type="scientific">viral metagenome</name>
    <dbReference type="NCBI Taxonomy" id="1070528"/>
    <lineage>
        <taxon>unclassified sequences</taxon>
        <taxon>metagenomes</taxon>
        <taxon>organismal metagenomes</taxon>
    </lineage>
</organism>
<evidence type="ECO:0000313" key="1">
    <source>
        <dbReference type="EMBL" id="QHS90505.1"/>
    </source>
</evidence>
<name>A0A6C0BDX6_9ZZZZ</name>
<dbReference type="EMBL" id="MN739140">
    <property type="protein sequence ID" value="QHS90505.1"/>
    <property type="molecule type" value="Genomic_DNA"/>
</dbReference>
<dbReference type="SUPFAM" id="SSF56784">
    <property type="entry name" value="HAD-like"/>
    <property type="match status" value="1"/>
</dbReference>
<evidence type="ECO:0008006" key="2">
    <source>
        <dbReference type="Google" id="ProtNLM"/>
    </source>
</evidence>